<name>A0ABP7VM89_9ACTN</name>
<comment type="caution">
    <text evidence="3">The sequence shown here is derived from an EMBL/GenBank/DDBJ whole genome shotgun (WGS) entry which is preliminary data.</text>
</comment>
<organism evidence="3 4">
    <name type="scientific">Actinomadura miaoliensis</name>
    <dbReference type="NCBI Taxonomy" id="430685"/>
    <lineage>
        <taxon>Bacteria</taxon>
        <taxon>Bacillati</taxon>
        <taxon>Actinomycetota</taxon>
        <taxon>Actinomycetes</taxon>
        <taxon>Streptosporangiales</taxon>
        <taxon>Thermomonosporaceae</taxon>
        <taxon>Actinomadura</taxon>
    </lineage>
</organism>
<feature type="domain" description="UspA" evidence="2">
    <location>
        <begin position="150"/>
        <end position="274"/>
    </location>
</feature>
<evidence type="ECO:0000313" key="4">
    <source>
        <dbReference type="Proteomes" id="UP001500683"/>
    </source>
</evidence>
<feature type="domain" description="UspA" evidence="2">
    <location>
        <begin position="1"/>
        <end position="136"/>
    </location>
</feature>
<evidence type="ECO:0000259" key="2">
    <source>
        <dbReference type="Pfam" id="PF00582"/>
    </source>
</evidence>
<dbReference type="Proteomes" id="UP001500683">
    <property type="component" value="Unassembled WGS sequence"/>
</dbReference>
<sequence>MNTPVVAGLDGSAASPRCVAWAVTEASLRGRPLELVHASMMLYRDGSLSEAAYEGLEEERTRLLTEAKAYALGLQPGLEVRIRLLAQEPGRALVFESEHAELVVVGTSGLENFGGPLLGSVALRLVAGARCPVLAITDGAPDADTAPAEVVVGVAERDRESRAIGWAFEEASLRGAHLSAIHALGGEFGAGREKVDEDTSLAEALAGWRSKYPDVRVSRAIVDQHPARALVAASDQAALVVVGATHRHGVTELALGSVGHALLHQALSAVVIVPEA</sequence>
<dbReference type="InterPro" id="IPR014729">
    <property type="entry name" value="Rossmann-like_a/b/a_fold"/>
</dbReference>
<dbReference type="InterPro" id="IPR006015">
    <property type="entry name" value="Universal_stress_UspA"/>
</dbReference>
<dbReference type="RefSeq" id="WP_344945885.1">
    <property type="nucleotide sequence ID" value="NZ_BAAAZG010000016.1"/>
</dbReference>
<gene>
    <name evidence="3" type="ORF">GCM10022214_26500</name>
</gene>
<reference evidence="4" key="1">
    <citation type="journal article" date="2019" name="Int. J. Syst. Evol. Microbiol.">
        <title>The Global Catalogue of Microorganisms (GCM) 10K type strain sequencing project: providing services to taxonomists for standard genome sequencing and annotation.</title>
        <authorList>
            <consortium name="The Broad Institute Genomics Platform"/>
            <consortium name="The Broad Institute Genome Sequencing Center for Infectious Disease"/>
            <person name="Wu L."/>
            <person name="Ma J."/>
        </authorList>
    </citation>
    <scope>NUCLEOTIDE SEQUENCE [LARGE SCALE GENOMIC DNA]</scope>
    <source>
        <strain evidence="4">JCM 16702</strain>
    </source>
</reference>
<dbReference type="Pfam" id="PF00582">
    <property type="entry name" value="Usp"/>
    <property type="match status" value="2"/>
</dbReference>
<dbReference type="Gene3D" id="3.40.50.620">
    <property type="entry name" value="HUPs"/>
    <property type="match status" value="2"/>
</dbReference>
<keyword evidence="4" id="KW-1185">Reference proteome</keyword>
<dbReference type="PRINTS" id="PR01438">
    <property type="entry name" value="UNVRSLSTRESS"/>
</dbReference>
<evidence type="ECO:0000256" key="1">
    <source>
        <dbReference type="ARBA" id="ARBA00008791"/>
    </source>
</evidence>
<evidence type="ECO:0000313" key="3">
    <source>
        <dbReference type="EMBL" id="GAA4069828.1"/>
    </source>
</evidence>
<proteinExistence type="inferred from homology"/>
<dbReference type="PANTHER" id="PTHR46268">
    <property type="entry name" value="STRESS RESPONSE PROTEIN NHAX"/>
    <property type="match status" value="1"/>
</dbReference>
<dbReference type="InterPro" id="IPR006016">
    <property type="entry name" value="UspA"/>
</dbReference>
<dbReference type="EMBL" id="BAAAZG010000016">
    <property type="protein sequence ID" value="GAA4069828.1"/>
    <property type="molecule type" value="Genomic_DNA"/>
</dbReference>
<protein>
    <submittedName>
        <fullName evidence="3">Universal stress protein</fullName>
    </submittedName>
</protein>
<dbReference type="PANTHER" id="PTHR46268:SF6">
    <property type="entry name" value="UNIVERSAL STRESS PROTEIN UP12"/>
    <property type="match status" value="1"/>
</dbReference>
<accession>A0ABP7VM89</accession>
<dbReference type="SUPFAM" id="SSF52402">
    <property type="entry name" value="Adenine nucleotide alpha hydrolases-like"/>
    <property type="match status" value="2"/>
</dbReference>
<comment type="similarity">
    <text evidence="1">Belongs to the universal stress protein A family.</text>
</comment>